<feature type="domain" description="Class II aldolase/adducin N-terminal" evidence="2">
    <location>
        <begin position="18"/>
        <end position="198"/>
    </location>
</feature>
<dbReference type="InterPro" id="IPR036409">
    <property type="entry name" value="Aldolase_II/adducin_N_sf"/>
</dbReference>
<evidence type="ECO:0000313" key="4">
    <source>
        <dbReference type="Proteomes" id="UP000067711"/>
    </source>
</evidence>
<dbReference type="PANTHER" id="PTHR10672">
    <property type="entry name" value="ADDUCIN"/>
    <property type="match status" value="1"/>
</dbReference>
<reference evidence="3 4" key="1">
    <citation type="submission" date="2015-12" db="EMBL/GenBank/DDBJ databases">
        <title>Diversity of Burkholderia near neighbor genomes.</title>
        <authorList>
            <person name="Sahl J."/>
            <person name="Wagner D."/>
            <person name="Keim P."/>
        </authorList>
    </citation>
    <scope>NUCLEOTIDE SEQUENCE [LARGE SCALE GENOMIC DNA]</scope>
    <source>
        <strain evidence="3 4">BDU8</strain>
    </source>
</reference>
<name>A0A1B4FR65_9BURK</name>
<gene>
    <name evidence="3" type="ORF">WS71_01570</name>
</gene>
<dbReference type="EMBL" id="CP013388">
    <property type="protein sequence ID" value="AOJ06160.1"/>
    <property type="molecule type" value="Genomic_DNA"/>
</dbReference>
<dbReference type="GO" id="GO:0005856">
    <property type="term" value="C:cytoskeleton"/>
    <property type="evidence" value="ECO:0007669"/>
    <property type="project" value="TreeGrafter"/>
</dbReference>
<evidence type="ECO:0000256" key="1">
    <source>
        <dbReference type="ARBA" id="ARBA00037961"/>
    </source>
</evidence>
<accession>A0A1B4FR65</accession>
<dbReference type="InterPro" id="IPR001303">
    <property type="entry name" value="Aldolase_II/adducin_N"/>
</dbReference>
<dbReference type="SMART" id="SM01007">
    <property type="entry name" value="Aldolase_II"/>
    <property type="match status" value="1"/>
</dbReference>
<dbReference type="RefSeq" id="WP_066486027.1">
    <property type="nucleotide sequence ID" value="NZ_CP013388.1"/>
</dbReference>
<dbReference type="AlphaFoldDB" id="A0A1B4FR65"/>
<dbReference type="NCBIfam" id="NF005451">
    <property type="entry name" value="PRK07044.1"/>
    <property type="match status" value="1"/>
</dbReference>
<sequence length="250" mass="27333">MNTASAANVEPAEWKLRCDLAACYRLIAMHGWDDLIFTHISARLPGPDHRFLINPYGMMFEEITASSLVKVDQAGNKVDDSQYPVNRAGFVIHSAVHAARDDVQCVLHTHTRAGVAVSAQRGGVLPISQQSTFVLSSLAYHDYEGVALKDEEKPRLQSDLGRATFLMLRNHGLLTVGPSIADAFLAMYLFETTCQIQIAAQHGGELIEVPREIVATSAEAASVQTGGLGGAFVWPALIRKLERRDDSYKT</sequence>
<dbReference type="Proteomes" id="UP000067711">
    <property type="component" value="Chromosome 2"/>
</dbReference>
<organism evidence="3 4">
    <name type="scientific">Burkholderia mayonis</name>
    <dbReference type="NCBI Taxonomy" id="1385591"/>
    <lineage>
        <taxon>Bacteria</taxon>
        <taxon>Pseudomonadati</taxon>
        <taxon>Pseudomonadota</taxon>
        <taxon>Betaproteobacteria</taxon>
        <taxon>Burkholderiales</taxon>
        <taxon>Burkholderiaceae</taxon>
        <taxon>Burkholderia</taxon>
        <taxon>pseudomallei group</taxon>
    </lineage>
</organism>
<evidence type="ECO:0000313" key="3">
    <source>
        <dbReference type="EMBL" id="AOJ06160.1"/>
    </source>
</evidence>
<protein>
    <submittedName>
        <fullName evidence="3">Class II aldolase</fullName>
    </submittedName>
</protein>
<evidence type="ECO:0000259" key="2">
    <source>
        <dbReference type="SMART" id="SM01007"/>
    </source>
</evidence>
<dbReference type="Pfam" id="PF00596">
    <property type="entry name" value="Aldolase_II"/>
    <property type="match status" value="1"/>
</dbReference>
<dbReference type="GO" id="GO:0051015">
    <property type="term" value="F:actin filament binding"/>
    <property type="evidence" value="ECO:0007669"/>
    <property type="project" value="TreeGrafter"/>
</dbReference>
<dbReference type="InterPro" id="IPR051017">
    <property type="entry name" value="Aldolase-II_Adducin_sf"/>
</dbReference>
<dbReference type="Gene3D" id="3.40.225.10">
    <property type="entry name" value="Class II aldolase/adducin N-terminal domain"/>
    <property type="match status" value="1"/>
</dbReference>
<proteinExistence type="inferred from homology"/>
<dbReference type="SUPFAM" id="SSF53639">
    <property type="entry name" value="AraD/HMP-PK domain-like"/>
    <property type="match status" value="1"/>
</dbReference>
<dbReference type="PANTHER" id="PTHR10672:SF3">
    <property type="entry name" value="PROTEIN HU-LI TAI SHAO"/>
    <property type="match status" value="1"/>
</dbReference>
<comment type="similarity">
    <text evidence="1">Belongs to the aldolase class II family.</text>
</comment>